<dbReference type="Proteomes" id="UP000323000">
    <property type="component" value="Chromosome 5"/>
</dbReference>
<sequence length="257" mass="29466">MHISEISAIHNQEAHPDEVFQFDKSLKELKDLRSQLHYAADYSEATFLNAKDKINVIERTKEYICRAMVTVVDHLGSVSANLDRCIADTDTFADAELRINSMKQRLLSCELYAHKLALTRISWSVVLPRYHRRYLSAPITNVDRSNQDSRDTKYPSTAKITDKHEFGMEDLPLFMYTYTNKSIPVKSLSSETAVQKCDLDSTLALPVRDGVSKLSKVPNPTFHFQMGSPKLGRKNFHRKSLQSTEIMSLIRRIKRTI</sequence>
<evidence type="ECO:0008006" key="5">
    <source>
        <dbReference type="Google" id="ProtNLM"/>
    </source>
</evidence>
<comment type="function">
    <text evidence="2">Involved in regulation of actin and microtubule organization. Part of a WAVE complex that activates the Arp2/3 complex.</text>
</comment>
<accession>A0A5C7HW97</accession>
<evidence type="ECO:0000256" key="1">
    <source>
        <dbReference type="ARBA" id="ARBA00010020"/>
    </source>
</evidence>
<protein>
    <recommendedName>
        <fullName evidence="5">Protein ABIL5</fullName>
    </recommendedName>
</protein>
<dbReference type="InterPro" id="IPR028457">
    <property type="entry name" value="ABI"/>
</dbReference>
<evidence type="ECO:0000256" key="2">
    <source>
        <dbReference type="ARBA" id="ARBA00025223"/>
    </source>
</evidence>
<dbReference type="OrthoDB" id="2159336at2759"/>
<evidence type="ECO:0000313" key="4">
    <source>
        <dbReference type="Proteomes" id="UP000323000"/>
    </source>
</evidence>
<comment type="caution">
    <text evidence="3">The sequence shown here is derived from an EMBL/GenBank/DDBJ whole genome shotgun (WGS) entry which is preliminary data.</text>
</comment>
<evidence type="ECO:0000313" key="3">
    <source>
        <dbReference type="EMBL" id="TXG61401.1"/>
    </source>
</evidence>
<organism evidence="3 4">
    <name type="scientific">Acer yangbiense</name>
    <dbReference type="NCBI Taxonomy" id="1000413"/>
    <lineage>
        <taxon>Eukaryota</taxon>
        <taxon>Viridiplantae</taxon>
        <taxon>Streptophyta</taxon>
        <taxon>Embryophyta</taxon>
        <taxon>Tracheophyta</taxon>
        <taxon>Spermatophyta</taxon>
        <taxon>Magnoliopsida</taxon>
        <taxon>eudicotyledons</taxon>
        <taxon>Gunneridae</taxon>
        <taxon>Pentapetalae</taxon>
        <taxon>rosids</taxon>
        <taxon>malvids</taxon>
        <taxon>Sapindales</taxon>
        <taxon>Sapindaceae</taxon>
        <taxon>Hippocastanoideae</taxon>
        <taxon>Acereae</taxon>
        <taxon>Acer</taxon>
    </lineage>
</organism>
<dbReference type="EMBL" id="VAHF01000005">
    <property type="protein sequence ID" value="TXG61401.1"/>
    <property type="molecule type" value="Genomic_DNA"/>
</dbReference>
<gene>
    <name evidence="3" type="ORF">EZV62_012764</name>
</gene>
<dbReference type="PANTHER" id="PTHR10460">
    <property type="entry name" value="ABL INTERACTOR FAMILY MEMBER"/>
    <property type="match status" value="1"/>
</dbReference>
<keyword evidence="4" id="KW-1185">Reference proteome</keyword>
<name>A0A5C7HW97_9ROSI</name>
<reference evidence="4" key="1">
    <citation type="journal article" date="2019" name="Gigascience">
        <title>De novo genome assembly of the endangered Acer yangbiense, a plant species with extremely small populations endemic to Yunnan Province, China.</title>
        <authorList>
            <person name="Yang J."/>
            <person name="Wariss H.M."/>
            <person name="Tao L."/>
            <person name="Zhang R."/>
            <person name="Yun Q."/>
            <person name="Hollingsworth P."/>
            <person name="Dao Z."/>
            <person name="Luo G."/>
            <person name="Guo H."/>
            <person name="Ma Y."/>
            <person name="Sun W."/>
        </authorList>
    </citation>
    <scope>NUCLEOTIDE SEQUENCE [LARGE SCALE GENOMIC DNA]</scope>
    <source>
        <strain evidence="4">cv. Malutang</strain>
    </source>
</reference>
<dbReference type="AlphaFoldDB" id="A0A5C7HW97"/>
<proteinExistence type="inferred from homology"/>
<comment type="similarity">
    <text evidence="1">Belongs to the ABI family.</text>
</comment>
<dbReference type="Gene3D" id="6.10.140.1620">
    <property type="match status" value="1"/>
</dbReference>
<dbReference type="PANTHER" id="PTHR10460:SF11">
    <property type="entry name" value="PROTEIN ABIL5-RELATED"/>
    <property type="match status" value="1"/>
</dbReference>